<comment type="caution">
    <text evidence="9">The sequence shown here is derived from an EMBL/GenBank/DDBJ whole genome shotgun (WGS) entry which is preliminary data.</text>
</comment>
<organism evidence="9">
    <name type="scientific">Actinoplanes campanulatus</name>
    <dbReference type="NCBI Taxonomy" id="113559"/>
    <lineage>
        <taxon>Bacteria</taxon>
        <taxon>Bacillati</taxon>
        <taxon>Actinomycetota</taxon>
        <taxon>Actinomycetes</taxon>
        <taxon>Micromonosporales</taxon>
        <taxon>Micromonosporaceae</taxon>
        <taxon>Actinoplanes</taxon>
    </lineage>
</organism>
<accession>A0ABQ3WMQ9</accession>
<dbReference type="Pfam" id="PF00672">
    <property type="entry name" value="HAMP"/>
    <property type="match status" value="1"/>
</dbReference>
<name>A0ABQ3WMQ9_9ACTN</name>
<evidence type="ECO:0000256" key="2">
    <source>
        <dbReference type="ARBA" id="ARBA00022989"/>
    </source>
</evidence>
<dbReference type="Pfam" id="PF00015">
    <property type="entry name" value="MCPsignal"/>
    <property type="match status" value="1"/>
</dbReference>
<keyword evidence="1 6" id="KW-0812">Transmembrane</keyword>
<keyword evidence="2 6" id="KW-1133">Transmembrane helix</keyword>
<dbReference type="PANTHER" id="PTHR32089">
    <property type="entry name" value="METHYL-ACCEPTING CHEMOTAXIS PROTEIN MCPB"/>
    <property type="match status" value="1"/>
</dbReference>
<feature type="transmembrane region" description="Helical" evidence="6">
    <location>
        <begin position="193"/>
        <end position="213"/>
    </location>
</feature>
<feature type="domain" description="Methyl-accepting transducer" evidence="7">
    <location>
        <begin position="286"/>
        <end position="501"/>
    </location>
</feature>
<evidence type="ECO:0000256" key="3">
    <source>
        <dbReference type="ARBA" id="ARBA00023224"/>
    </source>
</evidence>
<dbReference type="PROSITE" id="PS50885">
    <property type="entry name" value="HAMP"/>
    <property type="match status" value="1"/>
</dbReference>
<dbReference type="InterPro" id="IPR003660">
    <property type="entry name" value="HAMP_dom"/>
</dbReference>
<proteinExistence type="inferred from homology"/>
<feature type="domain" description="HAMP" evidence="8">
    <location>
        <begin position="215"/>
        <end position="267"/>
    </location>
</feature>
<dbReference type="PANTHER" id="PTHR32089:SF112">
    <property type="entry name" value="LYSOZYME-LIKE PROTEIN-RELATED"/>
    <property type="match status" value="1"/>
</dbReference>
<keyword evidence="3 5" id="KW-0807">Transducer</keyword>
<dbReference type="PRINTS" id="PR00260">
    <property type="entry name" value="CHEMTRNSDUCR"/>
</dbReference>
<dbReference type="InterPro" id="IPR004090">
    <property type="entry name" value="Chemotax_Me-accpt_rcpt"/>
</dbReference>
<protein>
    <recommendedName>
        <fullName evidence="10">Methyl-accepting chemotaxis protein</fullName>
    </recommendedName>
</protein>
<evidence type="ECO:0000256" key="5">
    <source>
        <dbReference type="PROSITE-ProRule" id="PRU00284"/>
    </source>
</evidence>
<evidence type="ECO:0000259" key="8">
    <source>
        <dbReference type="PROSITE" id="PS50885"/>
    </source>
</evidence>
<dbReference type="SMART" id="SM00283">
    <property type="entry name" value="MA"/>
    <property type="match status" value="1"/>
</dbReference>
<reference evidence="9" key="1">
    <citation type="submission" date="2021-01" db="EMBL/GenBank/DDBJ databases">
        <title>Whole genome shotgun sequence of Actinoplanes capillaceus NBRC 16408.</title>
        <authorList>
            <person name="Komaki H."/>
            <person name="Tamura T."/>
        </authorList>
    </citation>
    <scope>NUCLEOTIDE SEQUENCE [LARGE SCALE GENOMIC DNA]</scope>
    <source>
        <strain evidence="9">NBRC 16408</strain>
    </source>
</reference>
<dbReference type="Gene3D" id="1.10.287.950">
    <property type="entry name" value="Methyl-accepting chemotaxis protein"/>
    <property type="match status" value="1"/>
</dbReference>
<feature type="transmembrane region" description="Helical" evidence="6">
    <location>
        <begin position="6"/>
        <end position="27"/>
    </location>
</feature>
<comment type="similarity">
    <text evidence="4">Belongs to the methyl-accepting chemotaxis (MCP) protein family.</text>
</comment>
<dbReference type="SMART" id="SM00304">
    <property type="entry name" value="HAMP"/>
    <property type="match status" value="1"/>
</dbReference>
<evidence type="ECO:0000256" key="1">
    <source>
        <dbReference type="ARBA" id="ARBA00022692"/>
    </source>
</evidence>
<dbReference type="CDD" id="cd06225">
    <property type="entry name" value="HAMP"/>
    <property type="match status" value="1"/>
</dbReference>
<evidence type="ECO:0000259" key="7">
    <source>
        <dbReference type="PROSITE" id="PS50111"/>
    </source>
</evidence>
<keyword evidence="6" id="KW-0472">Membrane</keyword>
<dbReference type="PROSITE" id="PS50111">
    <property type="entry name" value="CHEMOTAXIS_TRANSDUC_2"/>
    <property type="match status" value="1"/>
</dbReference>
<evidence type="ECO:0008006" key="10">
    <source>
        <dbReference type="Google" id="ProtNLM"/>
    </source>
</evidence>
<gene>
    <name evidence="9" type="ORF">Aca07nite_47770</name>
</gene>
<dbReference type="SUPFAM" id="SSF58104">
    <property type="entry name" value="Methyl-accepting chemotaxis protein (MCP) signaling domain"/>
    <property type="match status" value="1"/>
</dbReference>
<evidence type="ECO:0000256" key="4">
    <source>
        <dbReference type="ARBA" id="ARBA00029447"/>
    </source>
</evidence>
<sequence length="531" mass="55448">MGRRLGGAFSVLALLMIVAAGSGWWAMARQDDAQKKLEQLEQVRRDAELINFQLADISGWQGLVVSDVAAYGPKKALGAEGFNRQAFLEAKDELYKSLGEAHTAYMTAQERELFAKLEPAWDDFFGWDEKIIAWIGDGSRSGLVKAMDATNDGPAAESYGVVADTADALTKSVDERIGEARQESQDAKRLGQYAMAGALLVALGLAVVLSIVVTRSVVRPLSAVVDALGKLAKGDLTVSVDIRRKDELGRLGTALNETVASLRDTVGALTGHADSLAGASGDLSRTSEQIASSANETSAQAQEVTRSASQVSENVDTVAVGSDEMGAAIREIAHNAGEAAAVAAEAVSVAQSTNQTVGKLGASSAEVGNVVKLITAIAEQTNLLALNATIEAARAGESGKGFAVVASEVKDLAQETAKATEDISQRVEAIQVDTAKAVEAIEQIAEIIDRISKYQTLIAAAVEEQTATTGEMARNVTEAAASSRDIATTIAAVAQAAEITQTGVSRSQQAASDLARMGGELRALVSRFQLG</sequence>
<dbReference type="InterPro" id="IPR004089">
    <property type="entry name" value="MCPsignal_dom"/>
</dbReference>
<evidence type="ECO:0000256" key="6">
    <source>
        <dbReference type="SAM" id="Phobius"/>
    </source>
</evidence>
<evidence type="ECO:0000313" key="9">
    <source>
        <dbReference type="EMBL" id="GID47502.1"/>
    </source>
</evidence>
<dbReference type="EMBL" id="BOMF01000092">
    <property type="protein sequence ID" value="GID47502.1"/>
    <property type="molecule type" value="Genomic_DNA"/>
</dbReference>